<reference evidence="3" key="1">
    <citation type="journal article" date="2019" name="Int. J. Syst. Evol. Microbiol.">
        <title>The Global Catalogue of Microorganisms (GCM) 10K type strain sequencing project: providing services to taxonomists for standard genome sequencing and annotation.</title>
        <authorList>
            <consortium name="The Broad Institute Genomics Platform"/>
            <consortium name="The Broad Institute Genome Sequencing Center for Infectious Disease"/>
            <person name="Wu L."/>
            <person name="Ma J."/>
        </authorList>
    </citation>
    <scope>NUCLEOTIDE SEQUENCE [LARGE SCALE GENOMIC DNA]</scope>
    <source>
        <strain evidence="3">CECT 7806</strain>
    </source>
</reference>
<proteinExistence type="predicted"/>
<protein>
    <submittedName>
        <fullName evidence="2">Uncharacterized protein</fullName>
    </submittedName>
</protein>
<comment type="caution">
    <text evidence="2">The sequence shown here is derived from an EMBL/GenBank/DDBJ whole genome shotgun (WGS) entry which is preliminary data.</text>
</comment>
<evidence type="ECO:0000313" key="2">
    <source>
        <dbReference type="EMBL" id="MDN3574687.1"/>
    </source>
</evidence>
<sequence length="94" mass="9993">MMRALLPAVALLAGTSVAMASLSALVGAWGHDFVVTPFEPIQLMVAMATDKATGKQINVIKMPDGQVMAVVPFDQMAKMLETDRKSPHPTNGAR</sequence>
<dbReference type="Proteomes" id="UP001244297">
    <property type="component" value="Unassembled WGS sequence"/>
</dbReference>
<feature type="signal peptide" evidence="1">
    <location>
        <begin position="1"/>
        <end position="20"/>
    </location>
</feature>
<keyword evidence="3" id="KW-1185">Reference proteome</keyword>
<organism evidence="2 3">
    <name type="scientific">Methylobacterium longum</name>
    <dbReference type="NCBI Taxonomy" id="767694"/>
    <lineage>
        <taxon>Bacteria</taxon>
        <taxon>Pseudomonadati</taxon>
        <taxon>Pseudomonadota</taxon>
        <taxon>Alphaproteobacteria</taxon>
        <taxon>Hyphomicrobiales</taxon>
        <taxon>Methylobacteriaceae</taxon>
        <taxon>Methylobacterium</taxon>
    </lineage>
</organism>
<evidence type="ECO:0000313" key="3">
    <source>
        <dbReference type="Proteomes" id="UP001244297"/>
    </source>
</evidence>
<dbReference type="RefSeq" id="WP_238291366.1">
    <property type="nucleotide sequence ID" value="NZ_BPQS01000037.1"/>
</dbReference>
<name>A0ABT8AXK8_9HYPH</name>
<evidence type="ECO:0000256" key="1">
    <source>
        <dbReference type="SAM" id="SignalP"/>
    </source>
</evidence>
<keyword evidence="1" id="KW-0732">Signal</keyword>
<accession>A0ABT8AXK8</accession>
<gene>
    <name evidence="2" type="ORF">QWZ18_29330</name>
</gene>
<dbReference type="EMBL" id="JAUFPT010000111">
    <property type="protein sequence ID" value="MDN3574687.1"/>
    <property type="molecule type" value="Genomic_DNA"/>
</dbReference>
<feature type="chain" id="PRO_5046469962" evidence="1">
    <location>
        <begin position="21"/>
        <end position="94"/>
    </location>
</feature>